<dbReference type="AlphaFoldDB" id="A0AB38ZEJ2"/>
<feature type="signal peptide" evidence="1">
    <location>
        <begin position="1"/>
        <end position="19"/>
    </location>
</feature>
<sequence length="242" mass="26878">MSKIWLVLLLLGAIQLTRAIPILEEEEDYYLDDDFASDEGGGVGGWISDQWDKTKAAFKKVGDKIKATFNKGRDYLKKKSIKVDPLNCEGGKKCKSCVAFLNQKKKFCVEFEFSKKDKVSNVKVTVTKEKADKEKKEIFPPVNLQLGKTPTCIKMGSVFGKLCMQGIEGRAKSSSGEANINFCVVFALKNYGVGAKLCVSYEKGKMKMRFKPKLFAGDEDNGAIIEAGEKEDEGKVIDPDEE</sequence>
<protein>
    <submittedName>
        <fullName evidence="2">Venom redulysin 6</fullName>
    </submittedName>
</protein>
<evidence type="ECO:0000313" key="2">
    <source>
        <dbReference type="EMBL" id="WXI02680.1"/>
    </source>
</evidence>
<keyword evidence="1" id="KW-0732">Signal</keyword>
<proteinExistence type="evidence at transcript level"/>
<feature type="chain" id="PRO_5044277555" evidence="1">
    <location>
        <begin position="20"/>
        <end position="242"/>
    </location>
</feature>
<name>A0AB38ZEJ2_9HEMI</name>
<evidence type="ECO:0000256" key="1">
    <source>
        <dbReference type="SAM" id="SignalP"/>
    </source>
</evidence>
<organism evidence="2">
    <name type="scientific">Oncocephalus sp</name>
    <dbReference type="NCBI Taxonomy" id="2944721"/>
    <lineage>
        <taxon>Eukaryota</taxon>
        <taxon>Metazoa</taxon>
        <taxon>Ecdysozoa</taxon>
        <taxon>Arthropoda</taxon>
        <taxon>Hexapoda</taxon>
        <taxon>Insecta</taxon>
        <taxon>Pterygota</taxon>
        <taxon>Neoptera</taxon>
        <taxon>Paraneoptera</taxon>
        <taxon>Hemiptera</taxon>
        <taxon>Heteroptera</taxon>
        <taxon>Panheteroptera</taxon>
        <taxon>Cimicomorpha</taxon>
        <taxon>Reduviidae</taxon>
        <taxon>Stenopodainae</taxon>
        <taxon>Oncocephalus</taxon>
    </lineage>
</organism>
<reference evidence="2" key="1">
    <citation type="submission" date="2024-03" db="EMBL/GenBank/DDBJ databases">
        <title>Venom adaptation and exaptation during the trophic switch to blood-feeding by kissing bugs (Reduviidae: Triatominae).</title>
        <authorList>
            <person name="Zdenek C.N."/>
            <person name="Cardoso F.C."/>
            <person name="Robinson S.D."/>
            <person name="Mercedes R.S."/>
            <person name="Raidjoe E.R."/>
            <person name="Hernandez-Vargas M.J."/>
            <person name="Jin J."/>
            <person name="Corzo G."/>
            <person name="Vetter I."/>
            <person name="King G.F."/>
            <person name="Fry B.G."/>
            <person name="Walker A."/>
        </authorList>
    </citation>
    <scope>NUCLEOTIDE SEQUENCE</scope>
</reference>
<accession>A0AB38ZEJ2</accession>
<dbReference type="EMBL" id="PP517430">
    <property type="protein sequence ID" value="WXI02680.1"/>
    <property type="molecule type" value="mRNA"/>
</dbReference>